<dbReference type="AlphaFoldDB" id="A0AA40DPJ7"/>
<evidence type="ECO:0000256" key="1">
    <source>
        <dbReference type="ARBA" id="ARBA00022857"/>
    </source>
</evidence>
<organism evidence="4 5">
    <name type="scientific">Lasiosphaeris hirsuta</name>
    <dbReference type="NCBI Taxonomy" id="260670"/>
    <lineage>
        <taxon>Eukaryota</taxon>
        <taxon>Fungi</taxon>
        <taxon>Dikarya</taxon>
        <taxon>Ascomycota</taxon>
        <taxon>Pezizomycotina</taxon>
        <taxon>Sordariomycetes</taxon>
        <taxon>Sordariomycetidae</taxon>
        <taxon>Sordariales</taxon>
        <taxon>Lasiosphaeriaceae</taxon>
        <taxon>Lasiosphaeris</taxon>
    </lineage>
</organism>
<dbReference type="InterPro" id="IPR020843">
    <property type="entry name" value="ER"/>
</dbReference>
<dbReference type="Pfam" id="PF08240">
    <property type="entry name" value="ADH_N"/>
    <property type="match status" value="1"/>
</dbReference>
<dbReference type="InterPro" id="IPR013154">
    <property type="entry name" value="ADH-like_N"/>
</dbReference>
<gene>
    <name evidence="4" type="ORF">B0H67DRAFT_603431</name>
</gene>
<dbReference type="InterPro" id="IPR011032">
    <property type="entry name" value="GroES-like_sf"/>
</dbReference>
<dbReference type="SUPFAM" id="SSF50129">
    <property type="entry name" value="GroES-like"/>
    <property type="match status" value="1"/>
</dbReference>
<evidence type="ECO:0000313" key="5">
    <source>
        <dbReference type="Proteomes" id="UP001172102"/>
    </source>
</evidence>
<evidence type="ECO:0000313" key="4">
    <source>
        <dbReference type="EMBL" id="KAK0708487.1"/>
    </source>
</evidence>
<dbReference type="Gene3D" id="3.40.50.720">
    <property type="entry name" value="NAD(P)-binding Rossmann-like Domain"/>
    <property type="match status" value="1"/>
</dbReference>
<dbReference type="PANTHER" id="PTHR48106">
    <property type="entry name" value="QUINONE OXIDOREDUCTASE PIG3-RELATED"/>
    <property type="match status" value="1"/>
</dbReference>
<dbReference type="SMART" id="SM00829">
    <property type="entry name" value="PKS_ER"/>
    <property type="match status" value="1"/>
</dbReference>
<dbReference type="InterPro" id="IPR036291">
    <property type="entry name" value="NAD(P)-bd_dom_sf"/>
</dbReference>
<dbReference type="GO" id="GO:0016651">
    <property type="term" value="F:oxidoreductase activity, acting on NAD(P)H"/>
    <property type="evidence" value="ECO:0007669"/>
    <property type="project" value="TreeGrafter"/>
</dbReference>
<dbReference type="PANTHER" id="PTHR48106:SF18">
    <property type="entry name" value="QUINONE OXIDOREDUCTASE PIG3"/>
    <property type="match status" value="1"/>
</dbReference>
<reference evidence="4" key="1">
    <citation type="submission" date="2023-06" db="EMBL/GenBank/DDBJ databases">
        <title>Genome-scale phylogeny and comparative genomics of the fungal order Sordariales.</title>
        <authorList>
            <consortium name="Lawrence Berkeley National Laboratory"/>
            <person name="Hensen N."/>
            <person name="Bonometti L."/>
            <person name="Westerberg I."/>
            <person name="Brannstrom I.O."/>
            <person name="Guillou S."/>
            <person name="Cros-Aarteil S."/>
            <person name="Calhoun S."/>
            <person name="Haridas S."/>
            <person name="Kuo A."/>
            <person name="Mondo S."/>
            <person name="Pangilinan J."/>
            <person name="Riley R."/>
            <person name="Labutti K."/>
            <person name="Andreopoulos B."/>
            <person name="Lipzen A."/>
            <person name="Chen C."/>
            <person name="Yanf M."/>
            <person name="Daum C."/>
            <person name="Ng V."/>
            <person name="Clum A."/>
            <person name="Steindorff A."/>
            <person name="Ohm R."/>
            <person name="Martin F."/>
            <person name="Silar P."/>
            <person name="Natvig D."/>
            <person name="Lalanne C."/>
            <person name="Gautier V."/>
            <person name="Ament-Velasquez S.L."/>
            <person name="Kruys A."/>
            <person name="Hutchinson M.I."/>
            <person name="Powell A.J."/>
            <person name="Barry K."/>
            <person name="Miller A.N."/>
            <person name="Grigoriev I.V."/>
            <person name="Debuchy R."/>
            <person name="Gladieux P."/>
            <person name="Thoren M.H."/>
            <person name="Johannesson H."/>
        </authorList>
    </citation>
    <scope>NUCLEOTIDE SEQUENCE</scope>
    <source>
        <strain evidence="4">SMH4607-1</strain>
    </source>
</reference>
<dbReference type="Proteomes" id="UP001172102">
    <property type="component" value="Unassembled WGS sequence"/>
</dbReference>
<keyword evidence="5" id="KW-1185">Reference proteome</keyword>
<accession>A0AA40DPJ7</accession>
<feature type="domain" description="Enoyl reductase (ER)" evidence="3">
    <location>
        <begin position="45"/>
        <end position="365"/>
    </location>
</feature>
<comment type="caution">
    <text evidence="4">The sequence shown here is derived from an EMBL/GenBank/DDBJ whole genome shotgun (WGS) entry which is preliminary data.</text>
</comment>
<sequence length="370" mass="40172">MPWPTSATVTIFLSNHISNLHQEDFSSHPMGIVYISKFHPHLLLRPPSNLSIHTIPRPTPTLGTALIKIHAFGINHAEMHMRRGEWAESVPISGIECVGTIASCPGGEFAPGTPVASVMGGLGRTIPGSYAEYTVARVENIVRLVEEGEELPLSWAEVAALPESYCTAWTCLFRNLELERGHTLLIRGASSAFGRAAMNLAVEAGAVVTATTRDVGKFEELRGVGAEEVVLEGKGLPERLAEEKGGVVKFDRVLELVGNSTIVESLTLVKRDGRVCLAGWLGGLDPIQDFNPLLQMASGVHFNFFGSFVFGTPEFPLSDVPLRKIVRAVADGKFDAKPFKVFRFDEIQEAHRYMEDGLAKGKMVVAVGSK</sequence>
<proteinExistence type="predicted"/>
<evidence type="ECO:0000259" key="3">
    <source>
        <dbReference type="SMART" id="SM00829"/>
    </source>
</evidence>
<keyword evidence="1" id="KW-0521">NADP</keyword>
<evidence type="ECO:0000256" key="2">
    <source>
        <dbReference type="ARBA" id="ARBA00023002"/>
    </source>
</evidence>
<name>A0AA40DPJ7_9PEZI</name>
<dbReference type="Pfam" id="PF13602">
    <property type="entry name" value="ADH_zinc_N_2"/>
    <property type="match status" value="1"/>
</dbReference>
<dbReference type="Gene3D" id="3.90.180.10">
    <property type="entry name" value="Medium-chain alcohol dehydrogenases, catalytic domain"/>
    <property type="match status" value="1"/>
</dbReference>
<dbReference type="SUPFAM" id="SSF51735">
    <property type="entry name" value="NAD(P)-binding Rossmann-fold domains"/>
    <property type="match status" value="1"/>
</dbReference>
<dbReference type="GO" id="GO:0070402">
    <property type="term" value="F:NADPH binding"/>
    <property type="evidence" value="ECO:0007669"/>
    <property type="project" value="TreeGrafter"/>
</dbReference>
<protein>
    <recommendedName>
        <fullName evidence="3">Enoyl reductase (ER) domain-containing protein</fullName>
    </recommendedName>
</protein>
<dbReference type="EMBL" id="JAUKUA010000006">
    <property type="protein sequence ID" value="KAK0708487.1"/>
    <property type="molecule type" value="Genomic_DNA"/>
</dbReference>
<keyword evidence="2" id="KW-0560">Oxidoreductase</keyword>